<evidence type="ECO:0000313" key="3">
    <source>
        <dbReference type="Proteomes" id="UP000037035"/>
    </source>
</evidence>
<dbReference type="AlphaFoldDB" id="A0A0L6UE03"/>
<organism evidence="2 3">
    <name type="scientific">Puccinia sorghi</name>
    <dbReference type="NCBI Taxonomy" id="27349"/>
    <lineage>
        <taxon>Eukaryota</taxon>
        <taxon>Fungi</taxon>
        <taxon>Dikarya</taxon>
        <taxon>Basidiomycota</taxon>
        <taxon>Pucciniomycotina</taxon>
        <taxon>Pucciniomycetes</taxon>
        <taxon>Pucciniales</taxon>
        <taxon>Pucciniaceae</taxon>
        <taxon>Puccinia</taxon>
    </lineage>
</organism>
<accession>A0A0L6UE03</accession>
<dbReference type="Proteomes" id="UP000037035">
    <property type="component" value="Unassembled WGS sequence"/>
</dbReference>
<name>A0A0L6UE03_9BASI</name>
<reference evidence="2 3" key="1">
    <citation type="submission" date="2015-08" db="EMBL/GenBank/DDBJ databases">
        <title>Next Generation Sequencing and Analysis of the Genome of Puccinia sorghi L Schw, the Causal Agent of Maize Common Rust.</title>
        <authorList>
            <person name="Rochi L."/>
            <person name="Burguener G."/>
            <person name="Darino M."/>
            <person name="Turjanski A."/>
            <person name="Kreff E."/>
            <person name="Dieguez M.J."/>
            <person name="Sacco F."/>
        </authorList>
    </citation>
    <scope>NUCLEOTIDE SEQUENCE [LARGE SCALE GENOMIC DNA]</scope>
    <source>
        <strain evidence="2 3">RO10H11247</strain>
    </source>
</reference>
<feature type="non-terminal residue" evidence="2">
    <location>
        <position position="96"/>
    </location>
</feature>
<evidence type="ECO:0000313" key="2">
    <source>
        <dbReference type="EMBL" id="KNZ46457.1"/>
    </source>
</evidence>
<dbReference type="VEuPathDB" id="FungiDB:VP01_7247g1"/>
<comment type="caution">
    <text evidence="2">The sequence shown here is derived from an EMBL/GenBank/DDBJ whole genome shotgun (WGS) entry which is preliminary data.</text>
</comment>
<evidence type="ECO:0000256" key="1">
    <source>
        <dbReference type="SAM" id="MobiDB-lite"/>
    </source>
</evidence>
<proteinExistence type="predicted"/>
<sequence length="96" mass="10248">FNNEEPQQLPVPPGPPPPAQSRKPGWDIVLAPIKAPKDISSAVDPSNILTTKRCANLAVLRDLSGLNEDHFDLPPGPVAFVLAQIPQTYNQAMASG</sequence>
<feature type="region of interest" description="Disordered" evidence="1">
    <location>
        <begin position="1"/>
        <end position="24"/>
    </location>
</feature>
<keyword evidence="3" id="KW-1185">Reference proteome</keyword>
<protein>
    <submittedName>
        <fullName evidence="2">Uncharacterized protein</fullName>
    </submittedName>
</protein>
<feature type="non-terminal residue" evidence="2">
    <location>
        <position position="1"/>
    </location>
</feature>
<gene>
    <name evidence="2" type="ORF">VP01_7247g1</name>
</gene>
<feature type="compositionally biased region" description="Pro residues" evidence="1">
    <location>
        <begin position="9"/>
        <end position="19"/>
    </location>
</feature>
<dbReference type="EMBL" id="LAVV01012658">
    <property type="protein sequence ID" value="KNZ46457.1"/>
    <property type="molecule type" value="Genomic_DNA"/>
</dbReference>